<evidence type="ECO:0000256" key="1">
    <source>
        <dbReference type="SAM" id="Phobius"/>
    </source>
</evidence>
<dbReference type="AlphaFoldDB" id="A0A1D2MV98"/>
<sequence length="125" mass="14336">MWARIHGGFIPTLLEVRVEMDVVPSHFYQLLAVWFVFANNLVRHPPQLSWGYRELREMKIGNPASLEYQNFTSAFLFIIVGFFPGGVIGRACYNNSVSTKERSGTIRFSRNAVLAERMAFLCFNV</sequence>
<dbReference type="EMBL" id="LJIJ01000500">
    <property type="protein sequence ID" value="ODM96818.1"/>
    <property type="molecule type" value="Genomic_DNA"/>
</dbReference>
<keyword evidence="3" id="KW-1185">Reference proteome</keyword>
<dbReference type="Proteomes" id="UP000094527">
    <property type="component" value="Unassembled WGS sequence"/>
</dbReference>
<comment type="caution">
    <text evidence="2">The sequence shown here is derived from an EMBL/GenBank/DDBJ whole genome shotgun (WGS) entry which is preliminary data.</text>
</comment>
<protein>
    <submittedName>
        <fullName evidence="2">Uncharacterized protein</fullName>
    </submittedName>
</protein>
<proteinExistence type="predicted"/>
<keyword evidence="1" id="KW-0472">Membrane</keyword>
<evidence type="ECO:0000313" key="2">
    <source>
        <dbReference type="EMBL" id="ODM96818.1"/>
    </source>
</evidence>
<keyword evidence="1" id="KW-1133">Transmembrane helix</keyword>
<keyword evidence="1" id="KW-0812">Transmembrane</keyword>
<name>A0A1D2MV98_ORCCI</name>
<organism evidence="2 3">
    <name type="scientific">Orchesella cincta</name>
    <name type="common">Springtail</name>
    <name type="synonym">Podura cincta</name>
    <dbReference type="NCBI Taxonomy" id="48709"/>
    <lineage>
        <taxon>Eukaryota</taxon>
        <taxon>Metazoa</taxon>
        <taxon>Ecdysozoa</taxon>
        <taxon>Arthropoda</taxon>
        <taxon>Hexapoda</taxon>
        <taxon>Collembola</taxon>
        <taxon>Entomobryomorpha</taxon>
        <taxon>Entomobryoidea</taxon>
        <taxon>Orchesellidae</taxon>
        <taxon>Orchesellinae</taxon>
        <taxon>Orchesella</taxon>
    </lineage>
</organism>
<feature type="transmembrane region" description="Helical" evidence="1">
    <location>
        <begin position="71"/>
        <end position="93"/>
    </location>
</feature>
<accession>A0A1D2MV98</accession>
<evidence type="ECO:0000313" key="3">
    <source>
        <dbReference type="Proteomes" id="UP000094527"/>
    </source>
</evidence>
<gene>
    <name evidence="2" type="ORF">Ocin01_09846</name>
</gene>
<reference evidence="2 3" key="1">
    <citation type="journal article" date="2016" name="Genome Biol. Evol.">
        <title>Gene Family Evolution Reflects Adaptation to Soil Environmental Stressors in the Genome of the Collembolan Orchesella cincta.</title>
        <authorList>
            <person name="Faddeeva-Vakhrusheva A."/>
            <person name="Derks M.F."/>
            <person name="Anvar S.Y."/>
            <person name="Agamennone V."/>
            <person name="Suring W."/>
            <person name="Smit S."/>
            <person name="van Straalen N.M."/>
            <person name="Roelofs D."/>
        </authorList>
    </citation>
    <scope>NUCLEOTIDE SEQUENCE [LARGE SCALE GENOMIC DNA]</scope>
    <source>
        <tissue evidence="2">Mixed pool</tissue>
    </source>
</reference>